<sequence length="115" mass="13419">MRIIRGAINLKKNSKKEIKHCTEKLMNEIVKKEKLKERDIYSIIISVTKDITKKNPCTIVRKMGFVNTALMGVQEMQIEKSMPLTIRFLIHSRGKDSTKFYYLKDTAKLRGESEK</sequence>
<dbReference type="PANTHER" id="PTHR21164:SF0">
    <property type="entry name" value="CHORISMATE MUTASE AROH"/>
    <property type="match status" value="1"/>
</dbReference>
<evidence type="ECO:0000256" key="2">
    <source>
        <dbReference type="PROSITE-ProRule" id="PRU00514"/>
    </source>
</evidence>
<evidence type="ECO:0000313" key="4">
    <source>
        <dbReference type="Proteomes" id="UP000324143"/>
    </source>
</evidence>
<name>A0A5D0MCX7_9BACT</name>
<dbReference type="SUPFAM" id="SSF55298">
    <property type="entry name" value="YjgF-like"/>
    <property type="match status" value="1"/>
</dbReference>
<protein>
    <recommendedName>
        <fullName evidence="1 2">chorismate mutase</fullName>
        <ecNumber evidence="1 2">5.4.99.5</ecNumber>
    </recommendedName>
</protein>
<dbReference type="GO" id="GO:0008652">
    <property type="term" value="P:amino acid biosynthetic process"/>
    <property type="evidence" value="ECO:0007669"/>
    <property type="project" value="UniProtKB-UniRule"/>
</dbReference>
<reference evidence="3" key="1">
    <citation type="submission" date="2019-08" db="EMBL/GenBank/DDBJ databases">
        <title>Genomic characterization of a novel candidate phylum (ARYD3) from a high temperature, high salinity tertiary oil reservoir in north central Oklahoma, USA.</title>
        <authorList>
            <person name="Youssef N.H."/>
            <person name="Yadav A."/>
            <person name="Elshahed M.S."/>
        </authorList>
    </citation>
    <scope>NUCLEOTIDE SEQUENCE [LARGE SCALE GENOMIC DNA]</scope>
    <source>
        <strain evidence="3">ARYD3</strain>
    </source>
</reference>
<dbReference type="Gene3D" id="3.30.1330.40">
    <property type="entry name" value="RutC-like"/>
    <property type="match status" value="1"/>
</dbReference>
<dbReference type="InterPro" id="IPR035959">
    <property type="entry name" value="RutC-like_sf"/>
</dbReference>
<dbReference type="AlphaFoldDB" id="A0A5D0MCX7"/>
<dbReference type="Proteomes" id="UP000324143">
    <property type="component" value="Unassembled WGS sequence"/>
</dbReference>
<keyword evidence="4" id="KW-1185">Reference proteome</keyword>
<organism evidence="3 4">
    <name type="scientific">Candidatus Mcinerneyibacterium aminivorans</name>
    <dbReference type="NCBI Taxonomy" id="2703815"/>
    <lineage>
        <taxon>Bacteria</taxon>
        <taxon>Candidatus Macinerneyibacteriota</taxon>
        <taxon>Candidatus Mcinerneyibacteria</taxon>
        <taxon>Candidatus Mcinerneyibacteriales</taxon>
        <taxon>Candidatus Mcinerneyibacteriaceae</taxon>
        <taxon>Candidatus Mcinerneyibacterium</taxon>
    </lineage>
</organism>
<dbReference type="GO" id="GO:0009073">
    <property type="term" value="P:aromatic amino acid family biosynthetic process"/>
    <property type="evidence" value="ECO:0007669"/>
    <property type="project" value="UniProtKB-UniRule"/>
</dbReference>
<keyword evidence="2" id="KW-0057">Aromatic amino acid biosynthesis</keyword>
<keyword evidence="2 3" id="KW-0413">Isomerase</keyword>
<evidence type="ECO:0000256" key="1">
    <source>
        <dbReference type="NCBIfam" id="TIGR01796"/>
    </source>
</evidence>
<gene>
    <name evidence="3" type="primary">aroH</name>
    <name evidence="3" type="ORF">FXF47_03185</name>
</gene>
<keyword evidence="2" id="KW-0028">Amino-acid biosynthesis</keyword>
<comment type="catalytic activity">
    <reaction evidence="2">
        <text>chorismate = prephenate</text>
        <dbReference type="Rhea" id="RHEA:13897"/>
        <dbReference type="ChEBI" id="CHEBI:29748"/>
        <dbReference type="ChEBI" id="CHEBI:29934"/>
        <dbReference type="EC" id="5.4.99.5"/>
    </reaction>
</comment>
<dbReference type="GO" id="GO:0046417">
    <property type="term" value="P:chorismate metabolic process"/>
    <property type="evidence" value="ECO:0007669"/>
    <property type="project" value="TreeGrafter"/>
</dbReference>
<dbReference type="NCBIfam" id="TIGR01796">
    <property type="entry name" value="CM_mono_aroH"/>
    <property type="match status" value="1"/>
</dbReference>
<dbReference type="InterPro" id="IPR008243">
    <property type="entry name" value="Chorismate_mutase_AroH"/>
</dbReference>
<dbReference type="PROSITE" id="PS51167">
    <property type="entry name" value="CHORISMATE_MUT_1"/>
    <property type="match status" value="1"/>
</dbReference>
<dbReference type="EMBL" id="VSIX01000032">
    <property type="protein sequence ID" value="TYB31614.1"/>
    <property type="molecule type" value="Genomic_DNA"/>
</dbReference>
<proteinExistence type="predicted"/>
<comment type="caution">
    <text evidence="3">The sequence shown here is derived from an EMBL/GenBank/DDBJ whole genome shotgun (WGS) entry which is preliminary data.</text>
</comment>
<evidence type="ECO:0000313" key="3">
    <source>
        <dbReference type="EMBL" id="TYB31614.1"/>
    </source>
</evidence>
<dbReference type="EC" id="5.4.99.5" evidence="1 2"/>
<accession>A0A5D0MCX7</accession>
<dbReference type="GO" id="GO:0004106">
    <property type="term" value="F:chorismate mutase activity"/>
    <property type="evidence" value="ECO:0007669"/>
    <property type="project" value="UniProtKB-UniRule"/>
</dbReference>
<dbReference type="Pfam" id="PF07736">
    <property type="entry name" value="CM_1"/>
    <property type="match status" value="1"/>
</dbReference>
<dbReference type="PANTHER" id="PTHR21164">
    <property type="entry name" value="CHORISMATE MUTASE"/>
    <property type="match status" value="1"/>
</dbReference>